<dbReference type="SUPFAM" id="SSF48452">
    <property type="entry name" value="TPR-like"/>
    <property type="match status" value="1"/>
</dbReference>
<dbReference type="Gene3D" id="3.40.50.1820">
    <property type="entry name" value="alpha/beta hydrolase"/>
    <property type="match status" value="1"/>
</dbReference>
<evidence type="ECO:0000256" key="1">
    <source>
        <dbReference type="PROSITE-ProRule" id="PRU00339"/>
    </source>
</evidence>
<reference evidence="2 3" key="1">
    <citation type="submission" date="2021-10" db="EMBL/GenBank/DDBJ databases">
        <title>Draft genome of Aestuariibacter halophilus JC2043.</title>
        <authorList>
            <person name="Emsley S.A."/>
            <person name="Pfannmuller K.M."/>
            <person name="Ushijima B."/>
            <person name="Saw J.H."/>
            <person name="Videau P."/>
        </authorList>
    </citation>
    <scope>NUCLEOTIDE SEQUENCE [LARGE SCALE GENOMIC DNA]</scope>
    <source>
        <strain evidence="2 3">JC2043</strain>
    </source>
</reference>
<proteinExistence type="predicted"/>
<evidence type="ECO:0008006" key="4">
    <source>
        <dbReference type="Google" id="ProtNLM"/>
    </source>
</evidence>
<dbReference type="SUPFAM" id="SSF53474">
    <property type="entry name" value="alpha/beta-Hydrolases"/>
    <property type="match status" value="1"/>
</dbReference>
<evidence type="ECO:0000313" key="3">
    <source>
        <dbReference type="Proteomes" id="UP001520878"/>
    </source>
</evidence>
<evidence type="ECO:0000313" key="2">
    <source>
        <dbReference type="EMBL" id="MCC2618257.1"/>
    </source>
</evidence>
<dbReference type="EMBL" id="JAJEWP010000009">
    <property type="protein sequence ID" value="MCC2618257.1"/>
    <property type="molecule type" value="Genomic_DNA"/>
</dbReference>
<keyword evidence="1" id="KW-0802">TPR repeat</keyword>
<dbReference type="PROSITE" id="PS50005">
    <property type="entry name" value="TPR"/>
    <property type="match status" value="1"/>
</dbReference>
<protein>
    <recommendedName>
        <fullName evidence="4">Esterase</fullName>
    </recommendedName>
</protein>
<gene>
    <name evidence="2" type="ORF">LJ739_18515</name>
</gene>
<dbReference type="InterPro" id="IPR011990">
    <property type="entry name" value="TPR-like_helical_dom_sf"/>
</dbReference>
<sequence length="384" mass="43234">MLGIRQWFGLLALLVISHVTHGETKASLKLTHPDIDTPLLFNVVLPDGYSQSGDKQYAVLFDFHPQAYRYLQGMHHWLSHNGEWPWPQTIIVTPAPGNPVGRLFDDTGKTTPLLDFFESALIPAIDEHYRTNGFRIISGFRVNGTLALSMLLNKPDVFDAYFVAAPELAENYAGLLSNGPKKLAALPAKPLYLRFTYGDSIKVADQQSAYADWLTILKQHAPASLTWSHADLSDHYFMSYPLMTLMSGIEEVFNDINAGLAPDSSIAQQGFDAIVEHYAMLSRDKYGFEVSPQTSLARRGAYLLSIDPKQAIAFLRTNQQRFPKDLTAVHTLADAYATLGQYEQAIEWQTQAVQLAQSQLTWYQRFHQQKLAQYQQQLNAQQQP</sequence>
<keyword evidence="3" id="KW-1185">Reference proteome</keyword>
<name>A0ABS8GCG7_9ALTE</name>
<organism evidence="2 3">
    <name type="scientific">Fluctibacter halophilus</name>
    <dbReference type="NCBI Taxonomy" id="226011"/>
    <lineage>
        <taxon>Bacteria</taxon>
        <taxon>Pseudomonadati</taxon>
        <taxon>Pseudomonadota</taxon>
        <taxon>Gammaproteobacteria</taxon>
        <taxon>Alteromonadales</taxon>
        <taxon>Alteromonadaceae</taxon>
        <taxon>Fluctibacter</taxon>
    </lineage>
</organism>
<accession>A0ABS8GCG7</accession>
<comment type="caution">
    <text evidence="2">The sequence shown here is derived from an EMBL/GenBank/DDBJ whole genome shotgun (WGS) entry which is preliminary data.</text>
</comment>
<dbReference type="InterPro" id="IPR019734">
    <property type="entry name" value="TPR_rpt"/>
</dbReference>
<dbReference type="RefSeq" id="WP_229163004.1">
    <property type="nucleotide sequence ID" value="NZ_JAJEWP010000009.1"/>
</dbReference>
<dbReference type="Proteomes" id="UP001520878">
    <property type="component" value="Unassembled WGS sequence"/>
</dbReference>
<feature type="repeat" description="TPR" evidence="1">
    <location>
        <begin position="326"/>
        <end position="359"/>
    </location>
</feature>
<dbReference type="InterPro" id="IPR029058">
    <property type="entry name" value="AB_hydrolase_fold"/>
</dbReference>